<dbReference type="PATRIC" id="fig|1276257.3.peg.542"/>
<accession>W6AJN4</accession>
<sequence length="330" mass="39085">MNQNSNAESIEKKYNLLKKRFEEYDQINLKISRYPIFNFYYHISFRDDNLVYVEICEGAVGKPKKELNDSNLEDALIIDLNKNDEVIWAIYTVKSLIKRSQDNLLKAKELSKPSAGLMYYDDSSDKYFVNSKLESALQLNKDLQNEIYLTKVDILAIIYFLKNFVRSKKFLDEVGNLTNKEIYKKMQKITKRFDKNFKLLNRVEGMPRWEVRVSLIDNKEVKLECKEKVISADNNSDQVQVSNMLTADINNNEEMINLYNVLRNHEECNLVILDFAQRMMVRSEFPFYYQNDKTKEWWLTKLGQKVLDDFNLLDFLNFDKVNDLLAIDIN</sequence>
<evidence type="ECO:0000313" key="2">
    <source>
        <dbReference type="Proteomes" id="UP000019265"/>
    </source>
</evidence>
<evidence type="ECO:0000313" key="1">
    <source>
        <dbReference type="EMBL" id="AHI53939.1"/>
    </source>
</evidence>
<dbReference type="Proteomes" id="UP000019265">
    <property type="component" value="Chromosome"/>
</dbReference>
<reference evidence="1 2" key="1">
    <citation type="journal article" date="2014" name="Genome Biol. Evol.">
        <title>Molecular evolution of the substrate utilization strategies and putative virulence factors in mosquito-associated Spiroplasma species.</title>
        <authorList>
            <person name="Chang T.H."/>
            <person name="Lo W.S."/>
            <person name="Ku C."/>
            <person name="Chen L.L."/>
            <person name="Kuo C.H."/>
        </authorList>
    </citation>
    <scope>NUCLEOTIDE SEQUENCE [LARGE SCALE GENOMIC DNA]</scope>
    <source>
        <strain evidence="1">Ar-1343</strain>
    </source>
</reference>
<keyword evidence="2" id="KW-1185">Reference proteome</keyword>
<organism evidence="1 2">
    <name type="scientific">Spiroplasma sabaudiense Ar-1343</name>
    <dbReference type="NCBI Taxonomy" id="1276257"/>
    <lineage>
        <taxon>Bacteria</taxon>
        <taxon>Bacillati</taxon>
        <taxon>Mycoplasmatota</taxon>
        <taxon>Mollicutes</taxon>
        <taxon>Entomoplasmatales</taxon>
        <taxon>Spiroplasmataceae</taxon>
        <taxon>Spiroplasma</taxon>
    </lineage>
</organism>
<protein>
    <submittedName>
        <fullName evidence="1">Uncharacterized protein</fullName>
    </submittedName>
</protein>
<dbReference type="HOGENOM" id="CLU_841751_0_0_14"/>
<dbReference type="AlphaFoldDB" id="W6AJN4"/>
<dbReference type="EMBL" id="CP006934">
    <property type="protein sequence ID" value="AHI53939.1"/>
    <property type="molecule type" value="Genomic_DNA"/>
</dbReference>
<dbReference type="RefSeq" id="WP_148293481.1">
    <property type="nucleotide sequence ID" value="NZ_CP006934.1"/>
</dbReference>
<gene>
    <name evidence="1" type="ORF">SSABA_v1c05320</name>
</gene>
<proteinExistence type="predicted"/>
<dbReference type="KEGG" id="ssab:SSABA_v1c05320"/>
<name>W6AJN4_9MOLU</name>
<dbReference type="STRING" id="1276257.SSABA_v1c05320"/>